<keyword evidence="3" id="KW-1185">Reference proteome</keyword>
<dbReference type="RefSeq" id="WP_142788383.1">
    <property type="nucleotide sequence ID" value="NZ_VHJK01000001.1"/>
</dbReference>
<evidence type="ECO:0000256" key="1">
    <source>
        <dbReference type="SAM" id="SignalP"/>
    </source>
</evidence>
<evidence type="ECO:0000313" key="2">
    <source>
        <dbReference type="EMBL" id="TRD12110.1"/>
    </source>
</evidence>
<comment type="caution">
    <text evidence="2">The sequence shown here is derived from an EMBL/GenBank/DDBJ whole genome shotgun (WGS) entry which is preliminary data.</text>
</comment>
<dbReference type="AlphaFoldDB" id="A0A547PDA3"/>
<dbReference type="EMBL" id="VHJK01000001">
    <property type="protein sequence ID" value="TRD12110.1"/>
    <property type="molecule type" value="Genomic_DNA"/>
</dbReference>
<accession>A0A547PDA3</accession>
<keyword evidence="1" id="KW-0732">Signal</keyword>
<name>A0A547PDA3_9SPHN</name>
<dbReference type="Proteomes" id="UP000316343">
    <property type="component" value="Unassembled WGS sequence"/>
</dbReference>
<protein>
    <submittedName>
        <fullName evidence="2">Uncharacterized protein</fullName>
    </submittedName>
</protein>
<sequence>MTGRETLLRFIGALLLPAGCFLSQNAVAQFAPGDTEELYLDVDRDGATDRVSIVRLDRAERARVVVSFANGRSISPLTLQLLPGDRISVALHAGEGDPYCGEMPNEADWPNEPVCGRFATHSPVPFFSVRHSRLGTVLFGYDDPCIYEARPIGPDGEPGECDASRADLVMFLPFEQKP</sequence>
<feature type="chain" id="PRO_5021964869" evidence="1">
    <location>
        <begin position="29"/>
        <end position="178"/>
    </location>
</feature>
<feature type="signal peptide" evidence="1">
    <location>
        <begin position="1"/>
        <end position="28"/>
    </location>
</feature>
<organism evidence="2 3">
    <name type="scientific">Erythrobacter insulae</name>
    <dbReference type="NCBI Taxonomy" id="2584124"/>
    <lineage>
        <taxon>Bacteria</taxon>
        <taxon>Pseudomonadati</taxon>
        <taxon>Pseudomonadota</taxon>
        <taxon>Alphaproteobacteria</taxon>
        <taxon>Sphingomonadales</taxon>
        <taxon>Erythrobacteraceae</taxon>
        <taxon>Erythrobacter/Porphyrobacter group</taxon>
        <taxon>Erythrobacter</taxon>
    </lineage>
</organism>
<reference evidence="2 3" key="1">
    <citation type="submission" date="2019-06" db="EMBL/GenBank/DDBJ databases">
        <title>Erythrobacter insulae sp. nov., isolated from a tidal flat.</title>
        <authorList>
            <person name="Yoon J.-H."/>
        </authorList>
    </citation>
    <scope>NUCLEOTIDE SEQUENCE [LARGE SCALE GENOMIC DNA]</scope>
    <source>
        <strain evidence="2 3">JBTF-M21</strain>
    </source>
</reference>
<gene>
    <name evidence="2" type="ORF">FGU71_09735</name>
</gene>
<proteinExistence type="predicted"/>
<evidence type="ECO:0000313" key="3">
    <source>
        <dbReference type="Proteomes" id="UP000316343"/>
    </source>
</evidence>